<evidence type="ECO:0000313" key="2">
    <source>
        <dbReference type="Proteomes" id="UP001148737"/>
    </source>
</evidence>
<comment type="caution">
    <text evidence="1">The sequence shown here is derived from an EMBL/GenBank/DDBJ whole genome shotgun (WGS) entry which is preliminary data.</text>
</comment>
<proteinExistence type="predicted"/>
<organism evidence="1 2">
    <name type="scientific">Lecanicillium saksenae</name>
    <dbReference type="NCBI Taxonomy" id="468837"/>
    <lineage>
        <taxon>Eukaryota</taxon>
        <taxon>Fungi</taxon>
        <taxon>Dikarya</taxon>
        <taxon>Ascomycota</taxon>
        <taxon>Pezizomycotina</taxon>
        <taxon>Sordariomycetes</taxon>
        <taxon>Hypocreomycetidae</taxon>
        <taxon>Hypocreales</taxon>
        <taxon>Cordycipitaceae</taxon>
        <taxon>Lecanicillium</taxon>
    </lineage>
</organism>
<protein>
    <submittedName>
        <fullName evidence="1">Uncharacterized protein</fullName>
    </submittedName>
</protein>
<dbReference type="EMBL" id="JANAKD010003623">
    <property type="protein sequence ID" value="KAJ3472010.1"/>
    <property type="molecule type" value="Genomic_DNA"/>
</dbReference>
<sequence length="312" mass="34654">MLRCCGMPTKAQKRAWREKMGLISIILIIMAIVGFLTFGFTAAVCSSPPVRLRNNKVSGGYMIFHGVAYDLSESHHPVAEGIPARQDRTGANVLYDLPEKHAGQDGSFLFQNVNGACKNIITRAPNSKIPTNSNGDLAWYFPCTPTNQDGSTKPNYTIPYYNGYACHTSNPARNTFYKELHGAADVYFSWDDIKNVSRNLMVYSGNVLDLNVLNWFDETQVSIPDRFKELRDPKSPVNQAVRGRDVTRLFQSSEDKKYAQCFEEIIKVGSVDTETVGCIASKVVLYCALALILSVVLAHLAELRPSQAQQAD</sequence>
<name>A0ACC1QAN5_9HYPO</name>
<dbReference type="Proteomes" id="UP001148737">
    <property type="component" value="Unassembled WGS sequence"/>
</dbReference>
<evidence type="ECO:0000313" key="1">
    <source>
        <dbReference type="EMBL" id="KAJ3472010.1"/>
    </source>
</evidence>
<gene>
    <name evidence="1" type="ORF">NLG97_g11367</name>
</gene>
<accession>A0ACC1QAN5</accession>
<keyword evidence="2" id="KW-1185">Reference proteome</keyword>
<reference evidence="1" key="1">
    <citation type="submission" date="2022-07" db="EMBL/GenBank/DDBJ databases">
        <title>Genome Sequence of Lecanicillium saksenae.</title>
        <authorList>
            <person name="Buettner E."/>
        </authorList>
    </citation>
    <scope>NUCLEOTIDE SEQUENCE</scope>
    <source>
        <strain evidence="1">VT-O1</strain>
    </source>
</reference>